<feature type="domain" description="TonB-dependent receptor-like beta-barrel" evidence="13">
    <location>
        <begin position="449"/>
        <end position="891"/>
    </location>
</feature>
<evidence type="ECO:0000256" key="1">
    <source>
        <dbReference type="ARBA" id="ARBA00004571"/>
    </source>
</evidence>
<evidence type="ECO:0000256" key="9">
    <source>
        <dbReference type="ARBA" id="ARBA00023237"/>
    </source>
</evidence>
<dbReference type="InterPro" id="IPR037066">
    <property type="entry name" value="Plug_dom_sf"/>
</dbReference>
<dbReference type="PANTHER" id="PTHR30069">
    <property type="entry name" value="TONB-DEPENDENT OUTER MEMBRANE RECEPTOR"/>
    <property type="match status" value="1"/>
</dbReference>
<evidence type="ECO:0000256" key="10">
    <source>
        <dbReference type="PROSITE-ProRule" id="PRU01360"/>
    </source>
</evidence>
<dbReference type="STRING" id="1220578.FPE01S_01_13180"/>
<evidence type="ECO:0000256" key="8">
    <source>
        <dbReference type="ARBA" id="ARBA00023170"/>
    </source>
</evidence>
<keyword evidence="7 10" id="KW-0472">Membrane</keyword>
<feature type="signal peptide" evidence="12">
    <location>
        <begin position="1"/>
        <end position="19"/>
    </location>
</feature>
<dbReference type="PROSITE" id="PS52016">
    <property type="entry name" value="TONB_DEPENDENT_REC_3"/>
    <property type="match status" value="1"/>
</dbReference>
<dbReference type="SUPFAM" id="SSF56935">
    <property type="entry name" value="Porins"/>
    <property type="match status" value="1"/>
</dbReference>
<evidence type="ECO:0000256" key="12">
    <source>
        <dbReference type="SAM" id="SignalP"/>
    </source>
</evidence>
<dbReference type="Pfam" id="PF13715">
    <property type="entry name" value="CarbopepD_reg_2"/>
    <property type="match status" value="1"/>
</dbReference>
<keyword evidence="9 10" id="KW-0998">Cell outer membrane</keyword>
<keyword evidence="16" id="KW-1185">Reference proteome</keyword>
<dbReference type="InterPro" id="IPR036942">
    <property type="entry name" value="Beta-barrel_TonB_sf"/>
</dbReference>
<dbReference type="EMBL" id="BBWV01000001">
    <property type="protein sequence ID" value="GAO42305.1"/>
    <property type="molecule type" value="Genomic_DNA"/>
</dbReference>
<evidence type="ECO:0000256" key="4">
    <source>
        <dbReference type="ARBA" id="ARBA00022692"/>
    </source>
</evidence>
<keyword evidence="6 11" id="KW-0798">TonB box</keyword>
<keyword evidence="8 15" id="KW-0675">Receptor</keyword>
<organism evidence="15 16">
    <name type="scientific">Flavihumibacter petaseus NBRC 106054</name>
    <dbReference type="NCBI Taxonomy" id="1220578"/>
    <lineage>
        <taxon>Bacteria</taxon>
        <taxon>Pseudomonadati</taxon>
        <taxon>Bacteroidota</taxon>
        <taxon>Chitinophagia</taxon>
        <taxon>Chitinophagales</taxon>
        <taxon>Chitinophagaceae</taxon>
        <taxon>Flavihumibacter</taxon>
    </lineage>
</organism>
<dbReference type="GO" id="GO:0009279">
    <property type="term" value="C:cell outer membrane"/>
    <property type="evidence" value="ECO:0007669"/>
    <property type="project" value="UniProtKB-SubCell"/>
</dbReference>
<feature type="domain" description="TonB-dependent receptor plug" evidence="14">
    <location>
        <begin position="117"/>
        <end position="224"/>
    </location>
</feature>
<evidence type="ECO:0000256" key="7">
    <source>
        <dbReference type="ARBA" id="ARBA00023136"/>
    </source>
</evidence>
<evidence type="ECO:0000256" key="3">
    <source>
        <dbReference type="ARBA" id="ARBA00022452"/>
    </source>
</evidence>
<comment type="caution">
    <text evidence="15">The sequence shown here is derived from an EMBL/GenBank/DDBJ whole genome shotgun (WGS) entry which is preliminary data.</text>
</comment>
<dbReference type="GO" id="GO:0015344">
    <property type="term" value="F:siderophore uptake transmembrane transporter activity"/>
    <property type="evidence" value="ECO:0007669"/>
    <property type="project" value="TreeGrafter"/>
</dbReference>
<sequence>MKFCTTLVLAILLCASTMAQSQHIKGTITGNKKEPLARASIVVKGKMNGTITDEKGNFTLDASKLKLPLTLIVSSAGLADQEITVTDLSTPITVQLEQKSALNEVVVAASRSRENLLQSPVSIEKMNYQAVREVPSLSFYESLQSLKGMEMFSVGLGIKTVNTRGFNGTSNARFLQLIDGIDNQPPGLNFPMGNLFGVPDIDVESAELIPGAASALYGPSAFNGMLSIQTKDPFKYQGLSLYLKTGINHVNDPMAGAQAVNDIAMRYAKSLFKDRFAFKVNFGYFNGLDWYAHDYTDISAATPPANRGPKNPGYDGLNIYGDEVARVLPGIGLVARTGYQEKDLMNYNTYSAKGSVSLQYKFGNNLRLIYQYNRAQALAAFTSSARMNVNGFVLQTHRIELRHNNSFIRAYSSGEICDNGYNTRTLGQFINRYWVKDLDGNVVTPDKADQTWFTRYAAAYNGTVEGITAANHDAARSFADDGRMQPNTPAFNQTKDAVTKRYGTQGAGIYSHNKFYHADGQYEFTQVKAVNLLAGGSFRMYDMNTNGTLIDDKDQKITIKEYGAFVQAMKQLLNNKLKLTASVRYDKNENFKGSFTPRFSAVYEVMKNHYFRASVQTGFRNPTPIDQYIKLNAGPITILGGVPNNSKGMNVYENSFTAASVGQYAAGVQASVAGGMSQAEAIEANKSKLVQSHYPYITPEKQSAFEVGYKAMIGNRLYVDVNYYYSRYTNFILNAVVARPSHPVMADGEVNTDAAADLLNGGSQNFQLYTNASDKASGQGATLGLTYNLNRGFTVGGNVTWSSFILGDADPSKVAPFNTPKWSTNLNIGNTNLYRNFGFNANWHWQDAFDWYGPFNGMRPGPVTAYSLIDVQINKKLPQLKSMIKIGASNLLNNMITTAYGSPTIGGVYYVSLTIDDLFN</sequence>
<dbReference type="AlphaFoldDB" id="A0A0E9MYW5"/>
<keyword evidence="5 12" id="KW-0732">Signal</keyword>
<dbReference type="InterPro" id="IPR008969">
    <property type="entry name" value="CarboxyPept-like_regulatory"/>
</dbReference>
<protein>
    <submittedName>
        <fullName evidence="15">Putative TonB-dependent receptor</fullName>
    </submittedName>
</protein>
<evidence type="ECO:0000313" key="16">
    <source>
        <dbReference type="Proteomes" id="UP000033121"/>
    </source>
</evidence>
<evidence type="ECO:0000256" key="11">
    <source>
        <dbReference type="RuleBase" id="RU003357"/>
    </source>
</evidence>
<dbReference type="Pfam" id="PF00593">
    <property type="entry name" value="TonB_dep_Rec_b-barrel"/>
    <property type="match status" value="1"/>
</dbReference>
<reference evidence="15 16" key="1">
    <citation type="submission" date="2015-04" db="EMBL/GenBank/DDBJ databases">
        <title>Whole genome shotgun sequence of Flavihumibacter petaseus NBRC 106054.</title>
        <authorList>
            <person name="Miyazawa S."/>
            <person name="Hosoyama A."/>
            <person name="Hashimoto M."/>
            <person name="Noguchi M."/>
            <person name="Tsuchikane K."/>
            <person name="Ohji S."/>
            <person name="Yamazoe A."/>
            <person name="Ichikawa N."/>
            <person name="Kimura A."/>
            <person name="Fujita N."/>
        </authorList>
    </citation>
    <scope>NUCLEOTIDE SEQUENCE [LARGE SCALE GENOMIC DNA]</scope>
    <source>
        <strain evidence="15 16">NBRC 106054</strain>
    </source>
</reference>
<feature type="chain" id="PRO_5002429700" evidence="12">
    <location>
        <begin position="20"/>
        <end position="920"/>
    </location>
</feature>
<dbReference type="PANTHER" id="PTHR30069:SF29">
    <property type="entry name" value="HEMOGLOBIN AND HEMOGLOBIN-HAPTOGLOBIN-BINDING PROTEIN 1-RELATED"/>
    <property type="match status" value="1"/>
</dbReference>
<dbReference type="SUPFAM" id="SSF49464">
    <property type="entry name" value="Carboxypeptidase regulatory domain-like"/>
    <property type="match status" value="1"/>
</dbReference>
<keyword evidence="4 10" id="KW-0812">Transmembrane</keyword>
<evidence type="ECO:0000256" key="5">
    <source>
        <dbReference type="ARBA" id="ARBA00022729"/>
    </source>
</evidence>
<proteinExistence type="inferred from homology"/>
<dbReference type="InterPro" id="IPR012910">
    <property type="entry name" value="Plug_dom"/>
</dbReference>
<comment type="subcellular location">
    <subcellularLocation>
        <location evidence="1 10">Cell outer membrane</location>
        <topology evidence="1 10">Multi-pass membrane protein</topology>
    </subcellularLocation>
</comment>
<evidence type="ECO:0000259" key="13">
    <source>
        <dbReference type="Pfam" id="PF00593"/>
    </source>
</evidence>
<dbReference type="InterPro" id="IPR039426">
    <property type="entry name" value="TonB-dep_rcpt-like"/>
</dbReference>
<comment type="similarity">
    <text evidence="10 11">Belongs to the TonB-dependent receptor family.</text>
</comment>
<dbReference type="RefSeq" id="WP_046368017.1">
    <property type="nucleotide sequence ID" value="NZ_BBWV01000001.1"/>
</dbReference>
<dbReference type="Gene3D" id="2.170.130.10">
    <property type="entry name" value="TonB-dependent receptor, plug domain"/>
    <property type="match status" value="1"/>
</dbReference>
<dbReference type="Proteomes" id="UP000033121">
    <property type="component" value="Unassembled WGS sequence"/>
</dbReference>
<keyword evidence="2 10" id="KW-0813">Transport</keyword>
<evidence type="ECO:0000313" key="15">
    <source>
        <dbReference type="EMBL" id="GAO42305.1"/>
    </source>
</evidence>
<dbReference type="OrthoDB" id="1109208at2"/>
<evidence type="ECO:0000259" key="14">
    <source>
        <dbReference type="Pfam" id="PF07715"/>
    </source>
</evidence>
<dbReference type="Gene3D" id="2.40.170.20">
    <property type="entry name" value="TonB-dependent receptor, beta-barrel domain"/>
    <property type="match status" value="1"/>
</dbReference>
<dbReference type="GO" id="GO:0044718">
    <property type="term" value="P:siderophore transmembrane transport"/>
    <property type="evidence" value="ECO:0007669"/>
    <property type="project" value="TreeGrafter"/>
</dbReference>
<gene>
    <name evidence="15" type="ORF">FPE01S_01_13180</name>
</gene>
<dbReference type="InterPro" id="IPR000531">
    <property type="entry name" value="Beta-barrel_TonB"/>
</dbReference>
<name>A0A0E9MYW5_9BACT</name>
<keyword evidence="3 10" id="KW-1134">Transmembrane beta strand</keyword>
<evidence type="ECO:0000256" key="2">
    <source>
        <dbReference type="ARBA" id="ARBA00022448"/>
    </source>
</evidence>
<evidence type="ECO:0000256" key="6">
    <source>
        <dbReference type="ARBA" id="ARBA00023077"/>
    </source>
</evidence>
<accession>A0A0E9MYW5</accession>
<dbReference type="Pfam" id="PF07715">
    <property type="entry name" value="Plug"/>
    <property type="match status" value="1"/>
</dbReference>
<dbReference type="Gene3D" id="2.60.40.1120">
    <property type="entry name" value="Carboxypeptidase-like, regulatory domain"/>
    <property type="match status" value="1"/>
</dbReference>